<evidence type="ECO:0000256" key="5">
    <source>
        <dbReference type="ARBA" id="ARBA00048574"/>
    </source>
</evidence>
<dbReference type="EC" id="2.7.7.61" evidence="1"/>
<dbReference type="GO" id="GO:0050519">
    <property type="term" value="F:holo-citrate lyase synthase activity"/>
    <property type="evidence" value="ECO:0007669"/>
    <property type="project" value="UniProtKB-EC"/>
</dbReference>
<comment type="catalytic activity">
    <reaction evidence="5">
        <text>apo-[citrate lyase ACP] + 2'-(5''-triphospho-alpha-D-ribosyl)-3'-dephospho-CoA = holo-[citrate lyase ACP] + diphosphate</text>
        <dbReference type="Rhea" id="RHEA:16333"/>
        <dbReference type="Rhea" id="RHEA-COMP:10157"/>
        <dbReference type="Rhea" id="RHEA-COMP:10158"/>
        <dbReference type="ChEBI" id="CHEBI:29999"/>
        <dbReference type="ChEBI" id="CHEBI:33019"/>
        <dbReference type="ChEBI" id="CHEBI:61378"/>
        <dbReference type="ChEBI" id="CHEBI:82683"/>
        <dbReference type="EC" id="2.7.7.61"/>
    </reaction>
</comment>
<evidence type="ECO:0000313" key="6">
    <source>
        <dbReference type="EMBL" id="TPV22131.1"/>
    </source>
</evidence>
<evidence type="ECO:0000313" key="7">
    <source>
        <dbReference type="Proteomes" id="UP000316142"/>
    </source>
</evidence>
<dbReference type="Pfam" id="PF03802">
    <property type="entry name" value="CitX"/>
    <property type="match status" value="1"/>
</dbReference>
<protein>
    <recommendedName>
        <fullName evidence="2">Apo-citrate lyase phosphoribosyl-dephospho-CoA transferase</fullName>
        <ecNumber evidence="1">2.7.7.61</ecNumber>
    </recommendedName>
</protein>
<name>A0ABY2Z2N9_9GAMM</name>
<keyword evidence="4 6" id="KW-0548">Nucleotidyltransferase</keyword>
<evidence type="ECO:0000256" key="1">
    <source>
        <dbReference type="ARBA" id="ARBA00012524"/>
    </source>
</evidence>
<organism evidence="6 7">
    <name type="scientific">Pantoea anthophila</name>
    <dbReference type="NCBI Taxonomy" id="470931"/>
    <lineage>
        <taxon>Bacteria</taxon>
        <taxon>Pseudomonadati</taxon>
        <taxon>Pseudomonadota</taxon>
        <taxon>Gammaproteobacteria</taxon>
        <taxon>Enterobacterales</taxon>
        <taxon>Erwiniaceae</taxon>
        <taxon>Pantoea</taxon>
    </lineage>
</organism>
<keyword evidence="3 6" id="KW-0808">Transferase</keyword>
<comment type="caution">
    <text evidence="6">The sequence shown here is derived from an EMBL/GenBank/DDBJ whole genome shotgun (WGS) entry which is preliminary data.</text>
</comment>
<evidence type="ECO:0000256" key="3">
    <source>
        <dbReference type="ARBA" id="ARBA00022679"/>
    </source>
</evidence>
<keyword evidence="7" id="KW-1185">Reference proteome</keyword>
<evidence type="ECO:0000256" key="2">
    <source>
        <dbReference type="ARBA" id="ARBA00016314"/>
    </source>
</evidence>
<dbReference type="EMBL" id="VHIZ01000056">
    <property type="protein sequence ID" value="TPV22131.1"/>
    <property type="molecule type" value="Genomic_DNA"/>
</dbReference>
<gene>
    <name evidence="6" type="primary">citX</name>
    <name evidence="6" type="ORF">FJW00_18265</name>
</gene>
<reference evidence="6 7" key="1">
    <citation type="submission" date="2019-06" db="EMBL/GenBank/DDBJ databases">
        <title>Taxogenomics and systematics of the genus Pantoea.</title>
        <authorList>
            <person name="Tambong J.T."/>
        </authorList>
    </citation>
    <scope>NUCLEOTIDE SEQUENCE [LARGE SCALE GENOMIC DNA]</scope>
    <source>
        <strain evidence="6 7">LMG 2558</strain>
    </source>
</reference>
<dbReference type="NCBIfam" id="TIGR03124">
    <property type="entry name" value="citrate_citX"/>
    <property type="match status" value="1"/>
</dbReference>
<dbReference type="Proteomes" id="UP000316142">
    <property type="component" value="Unassembled WGS sequence"/>
</dbReference>
<accession>A0ABY2Z2N9</accession>
<sequence>MNRVVAPASCRRLVLDDVLNAREARARRQQAWLCQYGQPVISATLVWPGEVKDTPLARQVMAEAKEAINQRLQQHRWRIARQEAAFPVTGPEALWSVSSPAWMIKHVMADLEDNHPLGRLWDIDVFCPTAGLIKRSAIHQPMRRCFLCHEPAHVCSRMRRHAQDELAQRIEEITYDYFSGQRSV</sequence>
<dbReference type="RefSeq" id="WP_140925245.1">
    <property type="nucleotide sequence ID" value="NZ_CP122311.1"/>
</dbReference>
<dbReference type="InterPro" id="IPR005551">
    <property type="entry name" value="CitX"/>
</dbReference>
<dbReference type="GO" id="GO:0016829">
    <property type="term" value="F:lyase activity"/>
    <property type="evidence" value="ECO:0007669"/>
    <property type="project" value="UniProtKB-KW"/>
</dbReference>
<evidence type="ECO:0000256" key="4">
    <source>
        <dbReference type="ARBA" id="ARBA00022695"/>
    </source>
</evidence>
<proteinExistence type="predicted"/>
<keyword evidence="6" id="KW-0456">Lyase</keyword>